<dbReference type="GO" id="GO:0005737">
    <property type="term" value="C:cytoplasm"/>
    <property type="evidence" value="ECO:0007669"/>
    <property type="project" value="TreeGrafter"/>
</dbReference>
<evidence type="ECO:0000313" key="4">
    <source>
        <dbReference type="Ensembl" id="ENSACLP00000053111.1"/>
    </source>
</evidence>
<dbReference type="GO" id="GO:0016712">
    <property type="term" value="F:oxidoreductase activity, acting on paired donors, with incorporation or reduction of molecular oxygen, reduced flavin or flavoprotein as one donor, and incorporation of one atom of oxygen"/>
    <property type="evidence" value="ECO:0007669"/>
    <property type="project" value="TreeGrafter"/>
</dbReference>
<protein>
    <submittedName>
        <fullName evidence="4">Uncharacterized protein</fullName>
    </submittedName>
</protein>
<keyword evidence="3" id="KW-0408">Iron</keyword>
<dbReference type="PANTHER" id="PTHR24300:SF301">
    <property type="entry name" value="CYP2J25 PROTEIN-RELATED"/>
    <property type="match status" value="1"/>
</dbReference>
<dbReference type="InterPro" id="IPR001128">
    <property type="entry name" value="Cyt_P450"/>
</dbReference>
<accession>A0AAX7TGQ4</accession>
<reference evidence="4" key="3">
    <citation type="submission" date="2025-09" db="UniProtKB">
        <authorList>
            <consortium name="Ensembl"/>
        </authorList>
    </citation>
    <scope>IDENTIFICATION</scope>
</reference>
<dbReference type="GO" id="GO:0020037">
    <property type="term" value="F:heme binding"/>
    <property type="evidence" value="ECO:0007669"/>
    <property type="project" value="InterPro"/>
</dbReference>
<dbReference type="SUPFAM" id="SSF48264">
    <property type="entry name" value="Cytochrome P450"/>
    <property type="match status" value="1"/>
</dbReference>
<proteinExistence type="inferred from homology"/>
<dbReference type="GO" id="GO:0006082">
    <property type="term" value="P:organic acid metabolic process"/>
    <property type="evidence" value="ECO:0007669"/>
    <property type="project" value="TreeGrafter"/>
</dbReference>
<evidence type="ECO:0000313" key="5">
    <source>
        <dbReference type="Proteomes" id="UP000265100"/>
    </source>
</evidence>
<name>A0AAX7TGQ4_ASTCA</name>
<dbReference type="AlphaFoldDB" id="A0AAX7TGQ4"/>
<reference evidence="4" key="2">
    <citation type="submission" date="2025-08" db="UniProtKB">
        <authorList>
            <consortium name="Ensembl"/>
        </authorList>
    </citation>
    <scope>IDENTIFICATION</scope>
</reference>
<evidence type="ECO:0000256" key="3">
    <source>
        <dbReference type="ARBA" id="ARBA00023004"/>
    </source>
</evidence>
<dbReference type="Gene3D" id="1.10.630.10">
    <property type="entry name" value="Cytochrome P450"/>
    <property type="match status" value="1"/>
</dbReference>
<dbReference type="PANTHER" id="PTHR24300">
    <property type="entry name" value="CYTOCHROME P450 508A4-RELATED"/>
    <property type="match status" value="1"/>
</dbReference>
<dbReference type="InterPro" id="IPR050182">
    <property type="entry name" value="Cytochrome_P450_fam2"/>
</dbReference>
<keyword evidence="2" id="KW-0479">Metal-binding</keyword>
<comment type="similarity">
    <text evidence="1">Belongs to the cytochrome P450 family.</text>
</comment>
<sequence>MDRPTMPLFESIIGNKGLVKSNGYPWKQQRRFALHTFRNFGLGKKTLESSIQQECQYLTEAFAEHQDVQYITLADEVAAWITPENINLDKENS</sequence>
<keyword evidence="5" id="KW-1185">Reference proteome</keyword>
<dbReference type="GO" id="GO:0005506">
    <property type="term" value="F:iron ion binding"/>
    <property type="evidence" value="ECO:0007669"/>
    <property type="project" value="InterPro"/>
</dbReference>
<dbReference type="InterPro" id="IPR036396">
    <property type="entry name" value="Cyt_P450_sf"/>
</dbReference>
<evidence type="ECO:0000256" key="1">
    <source>
        <dbReference type="ARBA" id="ARBA00010617"/>
    </source>
</evidence>
<dbReference type="Ensembl" id="ENSACLT00000052908.1">
    <property type="protein sequence ID" value="ENSACLP00000053111.1"/>
    <property type="gene ID" value="ENSACLG00000035028.1"/>
</dbReference>
<organism evidence="4 5">
    <name type="scientific">Astatotilapia calliptera</name>
    <name type="common">Eastern happy</name>
    <name type="synonym">Chromis callipterus</name>
    <dbReference type="NCBI Taxonomy" id="8154"/>
    <lineage>
        <taxon>Eukaryota</taxon>
        <taxon>Metazoa</taxon>
        <taxon>Chordata</taxon>
        <taxon>Craniata</taxon>
        <taxon>Vertebrata</taxon>
        <taxon>Euteleostomi</taxon>
        <taxon>Actinopterygii</taxon>
        <taxon>Neopterygii</taxon>
        <taxon>Teleostei</taxon>
        <taxon>Neoteleostei</taxon>
        <taxon>Acanthomorphata</taxon>
        <taxon>Ovalentaria</taxon>
        <taxon>Cichlomorphae</taxon>
        <taxon>Cichliformes</taxon>
        <taxon>Cichlidae</taxon>
        <taxon>African cichlids</taxon>
        <taxon>Pseudocrenilabrinae</taxon>
        <taxon>Haplochromini</taxon>
        <taxon>Astatotilapia</taxon>
    </lineage>
</organism>
<dbReference type="GeneTree" id="ENSGT00950000182879"/>
<reference evidence="4" key="1">
    <citation type="submission" date="2018-05" db="EMBL/GenBank/DDBJ databases">
        <authorList>
            <person name="Datahose"/>
        </authorList>
    </citation>
    <scope>NUCLEOTIDE SEQUENCE</scope>
</reference>
<dbReference type="Pfam" id="PF00067">
    <property type="entry name" value="p450"/>
    <property type="match status" value="1"/>
</dbReference>
<dbReference type="GO" id="GO:0006805">
    <property type="term" value="P:xenobiotic metabolic process"/>
    <property type="evidence" value="ECO:0007669"/>
    <property type="project" value="TreeGrafter"/>
</dbReference>
<dbReference type="Proteomes" id="UP000265100">
    <property type="component" value="Chromosome 23"/>
</dbReference>
<evidence type="ECO:0000256" key="2">
    <source>
        <dbReference type="ARBA" id="ARBA00022723"/>
    </source>
</evidence>